<accession>A0A1D7VGV1</accession>
<dbReference type="InterPro" id="IPR050109">
    <property type="entry name" value="HTH-type_TetR-like_transc_reg"/>
</dbReference>
<dbReference type="KEGG" id="slc:SL103_06845"/>
<keyword evidence="9" id="KW-1185">Reference proteome</keyword>
<feature type="domain" description="HTH gntR-type" evidence="6">
    <location>
        <begin position="6"/>
        <end position="74"/>
    </location>
</feature>
<dbReference type="SUPFAM" id="SSF46689">
    <property type="entry name" value="Homeodomain-like"/>
    <property type="match status" value="1"/>
</dbReference>
<dbReference type="PANTHER" id="PTHR30055">
    <property type="entry name" value="HTH-TYPE TRANSCRIPTIONAL REGULATOR RUTR"/>
    <property type="match status" value="1"/>
</dbReference>
<dbReference type="Gene3D" id="1.10.357.10">
    <property type="entry name" value="Tetracycline Repressor, domain 2"/>
    <property type="match status" value="1"/>
</dbReference>
<sequence length="343" mass="37709">MEQSAQPPYRRIVEEIRRRIDAGQLAPGDRVPSTRRITREWGVAMATATKVLTTLRQEGVVRAVPGVGTVVAEPRAGQSDDRPSPRPRPSSGDRPRPEQPARGAPAPERAPREPDGGGLNRDRVVSAAIKVADAEGLRGLSMRRVAAEFGMSSMALYRHVANKDELVLLMADAAFADVTLPDPAPDGWRERMEAGARLQWELYQRHPWLAQYLSLTRPQPMPRAMALVEWTMARVEGMDPVTLIHMALTLLGFVLSTAAGLEDDLEAEQETGMDQDQWMAAMDPVFERILTSGSYPMYEGMAGTADDTVNLGTLFDFGLERLLDGMEVLVERRAGGEATVRTP</sequence>
<proteinExistence type="predicted"/>
<dbReference type="Pfam" id="PF00440">
    <property type="entry name" value="TetR_N"/>
    <property type="match status" value="1"/>
</dbReference>
<keyword evidence="2 4" id="KW-0238">DNA-binding</keyword>
<keyword evidence="1" id="KW-0805">Transcription regulation</keyword>
<evidence type="ECO:0000259" key="6">
    <source>
        <dbReference type="PROSITE" id="PS50949"/>
    </source>
</evidence>
<dbReference type="InterPro" id="IPR036271">
    <property type="entry name" value="Tet_transcr_reg_TetR-rel_C_sf"/>
</dbReference>
<gene>
    <name evidence="8" type="ORF">SL103_06845</name>
</gene>
<feature type="region of interest" description="Disordered" evidence="5">
    <location>
        <begin position="71"/>
        <end position="121"/>
    </location>
</feature>
<dbReference type="InterPro" id="IPR036390">
    <property type="entry name" value="WH_DNA-bd_sf"/>
</dbReference>
<dbReference type="GO" id="GO:0045892">
    <property type="term" value="P:negative regulation of DNA-templated transcription"/>
    <property type="evidence" value="ECO:0007669"/>
    <property type="project" value="InterPro"/>
</dbReference>
<dbReference type="Gene3D" id="1.10.10.10">
    <property type="entry name" value="Winged helix-like DNA-binding domain superfamily/Winged helix DNA-binding domain"/>
    <property type="match status" value="1"/>
</dbReference>
<dbReference type="GO" id="GO:0000976">
    <property type="term" value="F:transcription cis-regulatory region binding"/>
    <property type="evidence" value="ECO:0007669"/>
    <property type="project" value="TreeGrafter"/>
</dbReference>
<feature type="DNA-binding region" description="H-T-H motif" evidence="4">
    <location>
        <begin position="141"/>
        <end position="160"/>
    </location>
</feature>
<name>A0A1D7VGV1_9ACTN</name>
<dbReference type="InterPro" id="IPR000524">
    <property type="entry name" value="Tscrpt_reg_HTH_GntR"/>
</dbReference>
<evidence type="ECO:0000259" key="7">
    <source>
        <dbReference type="PROSITE" id="PS50977"/>
    </source>
</evidence>
<dbReference type="SUPFAM" id="SSF46785">
    <property type="entry name" value="Winged helix' DNA-binding domain"/>
    <property type="match status" value="1"/>
</dbReference>
<evidence type="ECO:0000256" key="2">
    <source>
        <dbReference type="ARBA" id="ARBA00023125"/>
    </source>
</evidence>
<evidence type="ECO:0000256" key="1">
    <source>
        <dbReference type="ARBA" id="ARBA00023015"/>
    </source>
</evidence>
<evidence type="ECO:0000256" key="4">
    <source>
        <dbReference type="PROSITE-ProRule" id="PRU00335"/>
    </source>
</evidence>
<evidence type="ECO:0000313" key="8">
    <source>
        <dbReference type="EMBL" id="AOP45992.1"/>
    </source>
</evidence>
<dbReference type="SUPFAM" id="SSF48498">
    <property type="entry name" value="Tetracyclin repressor-like, C-terminal domain"/>
    <property type="match status" value="1"/>
</dbReference>
<dbReference type="InterPro" id="IPR001647">
    <property type="entry name" value="HTH_TetR"/>
</dbReference>
<feature type="compositionally biased region" description="Basic and acidic residues" evidence="5">
    <location>
        <begin position="109"/>
        <end position="121"/>
    </location>
</feature>
<dbReference type="RefSeq" id="WP_069567855.1">
    <property type="nucleotide sequence ID" value="NZ_CP017157.1"/>
</dbReference>
<dbReference type="PROSITE" id="PS50949">
    <property type="entry name" value="HTH_GNTR"/>
    <property type="match status" value="1"/>
</dbReference>
<evidence type="ECO:0000313" key="9">
    <source>
        <dbReference type="Proteomes" id="UP000094094"/>
    </source>
</evidence>
<dbReference type="PROSITE" id="PS50977">
    <property type="entry name" value="HTH_TETR_2"/>
    <property type="match status" value="1"/>
</dbReference>
<dbReference type="AlphaFoldDB" id="A0A1D7VGV1"/>
<dbReference type="InterPro" id="IPR036388">
    <property type="entry name" value="WH-like_DNA-bd_sf"/>
</dbReference>
<dbReference type="PRINTS" id="PR00455">
    <property type="entry name" value="HTHTETR"/>
</dbReference>
<dbReference type="InterPro" id="IPR009057">
    <property type="entry name" value="Homeodomain-like_sf"/>
</dbReference>
<dbReference type="PANTHER" id="PTHR30055:SF151">
    <property type="entry name" value="TRANSCRIPTIONAL REGULATORY PROTEIN"/>
    <property type="match status" value="1"/>
</dbReference>
<dbReference type="Pfam" id="PF02909">
    <property type="entry name" value="TetR_C_1"/>
    <property type="match status" value="1"/>
</dbReference>
<dbReference type="Proteomes" id="UP000094094">
    <property type="component" value="Chromosome"/>
</dbReference>
<dbReference type="Gene3D" id="1.10.10.60">
    <property type="entry name" value="Homeodomain-like"/>
    <property type="match status" value="1"/>
</dbReference>
<dbReference type="InterPro" id="IPR004111">
    <property type="entry name" value="Repressor_TetR_C"/>
</dbReference>
<dbReference type="GO" id="GO:0003700">
    <property type="term" value="F:DNA-binding transcription factor activity"/>
    <property type="evidence" value="ECO:0007669"/>
    <property type="project" value="InterPro"/>
</dbReference>
<evidence type="ECO:0000256" key="3">
    <source>
        <dbReference type="ARBA" id="ARBA00023163"/>
    </source>
</evidence>
<feature type="domain" description="HTH tetR-type" evidence="7">
    <location>
        <begin position="118"/>
        <end position="178"/>
    </location>
</feature>
<protein>
    <submittedName>
        <fullName evidence="8">GntR family transcriptional regulator</fullName>
    </submittedName>
</protein>
<dbReference type="OrthoDB" id="2570341at2"/>
<dbReference type="SMART" id="SM00345">
    <property type="entry name" value="HTH_GNTR"/>
    <property type="match status" value="1"/>
</dbReference>
<keyword evidence="3" id="KW-0804">Transcription</keyword>
<dbReference type="Pfam" id="PF00392">
    <property type="entry name" value="GntR"/>
    <property type="match status" value="1"/>
</dbReference>
<evidence type="ECO:0000256" key="5">
    <source>
        <dbReference type="SAM" id="MobiDB-lite"/>
    </source>
</evidence>
<reference evidence="8 9" key="1">
    <citation type="submission" date="2016-09" db="EMBL/GenBank/DDBJ databases">
        <title>Complete genome sequencing of Streptomyces lydicus 103 and metabolic pathways analysis of antibiotic biosynthesis.</title>
        <authorList>
            <person name="Jia N."/>
            <person name="Ding M.-Z."/>
            <person name="Gao F."/>
            <person name="Yuan Y.-J."/>
        </authorList>
    </citation>
    <scope>NUCLEOTIDE SEQUENCE [LARGE SCALE GENOMIC DNA]</scope>
    <source>
        <strain evidence="8 9">103</strain>
    </source>
</reference>
<organism evidence="8 9">
    <name type="scientific">Streptomyces lydicus</name>
    <dbReference type="NCBI Taxonomy" id="47763"/>
    <lineage>
        <taxon>Bacteria</taxon>
        <taxon>Bacillati</taxon>
        <taxon>Actinomycetota</taxon>
        <taxon>Actinomycetes</taxon>
        <taxon>Kitasatosporales</taxon>
        <taxon>Streptomycetaceae</taxon>
        <taxon>Streptomyces</taxon>
    </lineage>
</organism>
<dbReference type="EMBL" id="CP017157">
    <property type="protein sequence ID" value="AOP45992.1"/>
    <property type="molecule type" value="Genomic_DNA"/>
</dbReference>